<dbReference type="KEGG" id="mas:Mahau_1454"/>
<dbReference type="InterPro" id="IPR002798">
    <property type="entry name" value="SpoIIM-like"/>
</dbReference>
<feature type="transmembrane region" description="Helical" evidence="1">
    <location>
        <begin position="17"/>
        <end position="41"/>
    </location>
</feature>
<dbReference type="HOGENOM" id="CLU_085980_0_0_9"/>
<keyword evidence="3" id="KW-1185">Reference proteome</keyword>
<proteinExistence type="predicted"/>
<reference evidence="2 3" key="2">
    <citation type="journal article" date="2011" name="Stand. Genomic Sci.">
        <title>Complete genome sequence of Mahella australiensis type strain (50-1 BON).</title>
        <authorList>
            <person name="Sikorski J."/>
            <person name="Teshima H."/>
            <person name="Nolan M."/>
            <person name="Lucas S."/>
            <person name="Hammon N."/>
            <person name="Deshpande S."/>
            <person name="Cheng J.F."/>
            <person name="Pitluck S."/>
            <person name="Liolios K."/>
            <person name="Pagani I."/>
            <person name="Ivanova N."/>
            <person name="Huntemann M."/>
            <person name="Mavromatis K."/>
            <person name="Ovchinikova G."/>
            <person name="Pati A."/>
            <person name="Tapia R."/>
            <person name="Han C."/>
            <person name="Goodwin L."/>
            <person name="Chen A."/>
            <person name="Palaniappan K."/>
            <person name="Land M."/>
            <person name="Hauser L."/>
            <person name="Ngatchou-Djao O.D."/>
            <person name="Rohde M."/>
            <person name="Pukall R."/>
            <person name="Spring S."/>
            <person name="Abt B."/>
            <person name="Goker M."/>
            <person name="Detter J.C."/>
            <person name="Woyke T."/>
            <person name="Bristow J."/>
            <person name="Markowitz V."/>
            <person name="Hugenholtz P."/>
            <person name="Eisen J.A."/>
            <person name="Kyrpides N.C."/>
            <person name="Klenk H.P."/>
            <person name="Lapidus A."/>
        </authorList>
    </citation>
    <scope>NUCLEOTIDE SEQUENCE [LARGE SCALE GENOMIC DNA]</scope>
    <source>
        <strain evidence="3">DSM 15567 / CIP 107919 / 50-1 BON</strain>
    </source>
</reference>
<feature type="transmembrane region" description="Helical" evidence="1">
    <location>
        <begin position="175"/>
        <end position="204"/>
    </location>
</feature>
<dbReference type="NCBIfam" id="TIGR02831">
    <property type="entry name" value="spo_II_M"/>
    <property type="match status" value="1"/>
</dbReference>
<sequence>MKNGIKSTLIRHISDNWVLYIIVLFAFIVGIAAGSFSVGAMDETQRSELIDTINNFFVILGTTPMDTSAIFKQSLLNNGEMALLSWVFGLIAIIGVPLIFLLIVVRGFVIGFTVGFMVKEFAYRGLLFVTLSMLPSNIISIPISMAMAVVSTRYSIYLWKNRQNIMDKAQRRQQFLIYTVIVLILFGALLIATLIETFIAPALVSLFSDALK</sequence>
<organism evidence="2 3">
    <name type="scientific">Mahella australiensis (strain DSM 15567 / CIP 107919 / 50-1 BON)</name>
    <dbReference type="NCBI Taxonomy" id="697281"/>
    <lineage>
        <taxon>Bacteria</taxon>
        <taxon>Bacillati</taxon>
        <taxon>Bacillota</taxon>
        <taxon>Clostridia</taxon>
        <taxon>Thermoanaerobacterales</taxon>
        <taxon>Thermoanaerobacterales Family IV. Incertae Sedis</taxon>
        <taxon>Mahella</taxon>
    </lineage>
</organism>
<dbReference type="PIRSF" id="PIRSF038973">
    <property type="entry name" value="SpoIIM"/>
    <property type="match status" value="1"/>
</dbReference>
<evidence type="ECO:0000256" key="1">
    <source>
        <dbReference type="SAM" id="Phobius"/>
    </source>
</evidence>
<dbReference type="OrthoDB" id="1707382at2"/>
<protein>
    <submittedName>
        <fullName evidence="2">Stage II sporulation protein M</fullName>
    </submittedName>
</protein>
<feature type="transmembrane region" description="Helical" evidence="1">
    <location>
        <begin position="125"/>
        <end position="154"/>
    </location>
</feature>
<gene>
    <name evidence="2" type="ordered locus">Mahau_1454</name>
</gene>
<name>F3ZXX6_MAHA5</name>
<feature type="transmembrane region" description="Helical" evidence="1">
    <location>
        <begin position="53"/>
        <end position="71"/>
    </location>
</feature>
<dbReference type="Proteomes" id="UP000008457">
    <property type="component" value="Chromosome"/>
</dbReference>
<keyword evidence="1" id="KW-0472">Membrane</keyword>
<accession>F3ZXX6</accession>
<evidence type="ECO:0000313" key="2">
    <source>
        <dbReference type="EMBL" id="AEE96646.1"/>
    </source>
</evidence>
<reference evidence="3" key="1">
    <citation type="submission" date="2010-11" db="EMBL/GenBank/DDBJ databases">
        <title>The complete genome of Mahella australiensis DSM 15567.</title>
        <authorList>
            <consortium name="US DOE Joint Genome Institute (JGI-PGF)"/>
            <person name="Lucas S."/>
            <person name="Copeland A."/>
            <person name="Lapidus A."/>
            <person name="Bruce D."/>
            <person name="Goodwin L."/>
            <person name="Pitluck S."/>
            <person name="Kyrpides N."/>
            <person name="Mavromatis K."/>
            <person name="Pagani I."/>
            <person name="Ivanova N."/>
            <person name="Teshima H."/>
            <person name="Brettin T."/>
            <person name="Detter J.C."/>
            <person name="Han C."/>
            <person name="Tapia R."/>
            <person name="Land M."/>
            <person name="Hauser L."/>
            <person name="Markowitz V."/>
            <person name="Cheng J.-F."/>
            <person name="Hugenholtz P."/>
            <person name="Woyke T."/>
            <person name="Wu D."/>
            <person name="Spring S."/>
            <person name="Pukall R."/>
            <person name="Steenblock K."/>
            <person name="Schneider S."/>
            <person name="Klenk H.-P."/>
            <person name="Eisen J.A."/>
        </authorList>
    </citation>
    <scope>NUCLEOTIDE SEQUENCE [LARGE SCALE GENOMIC DNA]</scope>
    <source>
        <strain evidence="3">DSM 15567 / CIP 107919 / 50-1 BON</strain>
    </source>
</reference>
<dbReference type="RefSeq" id="WP_013781075.1">
    <property type="nucleotide sequence ID" value="NC_015520.1"/>
</dbReference>
<dbReference type="AlphaFoldDB" id="F3ZXX6"/>
<dbReference type="STRING" id="697281.Mahau_1454"/>
<dbReference type="EMBL" id="CP002360">
    <property type="protein sequence ID" value="AEE96646.1"/>
    <property type="molecule type" value="Genomic_DNA"/>
</dbReference>
<keyword evidence="1" id="KW-1133">Transmembrane helix</keyword>
<dbReference type="eggNOG" id="COG1300">
    <property type="taxonomic scope" value="Bacteria"/>
</dbReference>
<dbReference type="Pfam" id="PF01944">
    <property type="entry name" value="SpoIIM"/>
    <property type="match status" value="1"/>
</dbReference>
<keyword evidence="1" id="KW-0812">Transmembrane</keyword>
<evidence type="ECO:0000313" key="3">
    <source>
        <dbReference type="Proteomes" id="UP000008457"/>
    </source>
</evidence>
<dbReference type="InterPro" id="IPR014196">
    <property type="entry name" value="SpoIIM"/>
</dbReference>
<feature type="transmembrane region" description="Helical" evidence="1">
    <location>
        <begin position="83"/>
        <end position="105"/>
    </location>
</feature>